<dbReference type="PRINTS" id="PR00081">
    <property type="entry name" value="GDHRDH"/>
</dbReference>
<dbReference type="InterPro" id="IPR036291">
    <property type="entry name" value="NAD(P)-bd_dom_sf"/>
</dbReference>
<dbReference type="InterPro" id="IPR002347">
    <property type="entry name" value="SDR_fam"/>
</dbReference>
<proteinExistence type="predicted"/>
<dbReference type="Pfam" id="PF00106">
    <property type="entry name" value="adh_short"/>
    <property type="match status" value="1"/>
</dbReference>
<dbReference type="InterPro" id="IPR052184">
    <property type="entry name" value="SDR_enzymes"/>
</dbReference>
<name>A0AAN7WJL0_9PEZI</name>
<dbReference type="EMBL" id="JAVRQU010000001">
    <property type="protein sequence ID" value="KAK5708351.1"/>
    <property type="molecule type" value="Genomic_DNA"/>
</dbReference>
<protein>
    <submittedName>
        <fullName evidence="1">Uncharacterized protein</fullName>
    </submittedName>
</protein>
<evidence type="ECO:0000313" key="1">
    <source>
        <dbReference type="EMBL" id="KAK5708351.1"/>
    </source>
</evidence>
<sequence length="267" mass="28177">MPSYVVTGANRGLGYAFITHLAAIPGNTVLGLARKKQALEERLAKDGIKNVHVLAADITDVKALQVAADETAKITGAHLDVLINNAGLVSDKSSWLTLVDGTPDDVEADLMSSFKVNVVGVVHTINCFLPLIRKGEQKKIITLSTGMADLDLVNQFSIPIAAPYSISKAAVNMMVAKYNAALGESEGILFLSISPGFVDTSEGAPVSEQDMAGGQAMGAKFAAYAPHFTGPITSEESVKMQMEVINKATVKTSGGAFVSHFGNKQWL</sequence>
<dbReference type="GO" id="GO:0016616">
    <property type="term" value="F:oxidoreductase activity, acting on the CH-OH group of donors, NAD or NADP as acceptor"/>
    <property type="evidence" value="ECO:0007669"/>
    <property type="project" value="TreeGrafter"/>
</dbReference>
<organism evidence="1 2">
    <name type="scientific">Elasticomyces elasticus</name>
    <dbReference type="NCBI Taxonomy" id="574655"/>
    <lineage>
        <taxon>Eukaryota</taxon>
        <taxon>Fungi</taxon>
        <taxon>Dikarya</taxon>
        <taxon>Ascomycota</taxon>
        <taxon>Pezizomycotina</taxon>
        <taxon>Dothideomycetes</taxon>
        <taxon>Dothideomycetidae</taxon>
        <taxon>Mycosphaerellales</taxon>
        <taxon>Teratosphaeriaceae</taxon>
        <taxon>Elasticomyces</taxon>
    </lineage>
</organism>
<accession>A0AAN7WJL0</accession>
<gene>
    <name evidence="1" type="ORF">LTR97_000891</name>
</gene>
<reference evidence="1" key="1">
    <citation type="submission" date="2023-08" db="EMBL/GenBank/DDBJ databases">
        <title>Black Yeasts Isolated from many extreme environments.</title>
        <authorList>
            <person name="Coleine C."/>
            <person name="Stajich J.E."/>
            <person name="Selbmann L."/>
        </authorList>
    </citation>
    <scope>NUCLEOTIDE SEQUENCE</scope>
    <source>
        <strain evidence="1">CCFEE 5810</strain>
    </source>
</reference>
<dbReference type="Proteomes" id="UP001310594">
    <property type="component" value="Unassembled WGS sequence"/>
</dbReference>
<dbReference type="SUPFAM" id="SSF51735">
    <property type="entry name" value="NAD(P)-binding Rossmann-fold domains"/>
    <property type="match status" value="1"/>
</dbReference>
<dbReference type="PANTHER" id="PTHR45458">
    <property type="entry name" value="SHORT-CHAIN DEHYDROGENASE/REDUCTASE SDR"/>
    <property type="match status" value="1"/>
</dbReference>
<evidence type="ECO:0000313" key="2">
    <source>
        <dbReference type="Proteomes" id="UP001310594"/>
    </source>
</evidence>
<dbReference type="AlphaFoldDB" id="A0AAN7WJL0"/>
<dbReference type="Gene3D" id="3.40.50.720">
    <property type="entry name" value="NAD(P)-binding Rossmann-like Domain"/>
    <property type="match status" value="1"/>
</dbReference>
<dbReference type="PANTHER" id="PTHR45458:SF3">
    <property type="entry name" value="CHAIN DEHYDROGENASE (ATSC), PUTATIVE-RELATED"/>
    <property type="match status" value="1"/>
</dbReference>
<comment type="caution">
    <text evidence="1">The sequence shown here is derived from an EMBL/GenBank/DDBJ whole genome shotgun (WGS) entry which is preliminary data.</text>
</comment>